<dbReference type="Pfam" id="PF25506">
    <property type="entry name" value="TIM-barrel_MTC6"/>
    <property type="match status" value="1"/>
</dbReference>
<dbReference type="EMBL" id="JBBPEH010000004">
    <property type="protein sequence ID" value="KAK7539564.1"/>
    <property type="molecule type" value="Genomic_DNA"/>
</dbReference>
<dbReference type="GeneID" id="92032611"/>
<comment type="subcellular location">
    <subcellularLocation>
        <location evidence="1">Membrane</location>
        <topology evidence="1">Single-pass type I membrane protein</topology>
    </subcellularLocation>
</comment>
<evidence type="ECO:0000256" key="5">
    <source>
        <dbReference type="ARBA" id="ARBA00023136"/>
    </source>
</evidence>
<evidence type="ECO:0000256" key="7">
    <source>
        <dbReference type="ARBA" id="ARBA00037703"/>
    </source>
</evidence>
<evidence type="ECO:0000313" key="13">
    <source>
        <dbReference type="Proteomes" id="UP001360953"/>
    </source>
</evidence>
<dbReference type="CDD" id="cd00037">
    <property type="entry name" value="CLECT"/>
    <property type="match status" value="1"/>
</dbReference>
<evidence type="ECO:0000313" key="12">
    <source>
        <dbReference type="EMBL" id="KAK7539564.1"/>
    </source>
</evidence>
<sequence length="672" mass="72780">MPTPSQYVPTDGTELPPPWSIALLSQRDLSLTIPINFVTQPAVTLAAACFSKHDYTETTAKTCLSNLLEAGFRRILIDLYWDAGRSIWSLCPVEIPEAAASDDDSAVVSATTSADPSLISVTMADKTLDGRQEPTPTLPSSFIPESPTTTETITASATSTHPPAKVVHQSGETLVEVDAYNCSSTLDISSITSILADYLESTSDTIHASFLYLTLNIHAASNSSSTAASAPAASHLPSSNNSLSNMLNANLSSYLYTPKQLQDDRLDLNQSWASNQFFRDGAFSYFTTTANVDGHLSTSDGWPTEAVLEFGPDHYRMLASLGTVDPQMADYESGADGDAIFPTDTFIAPRNVSYTSSGNISSGCLFDTSNTPTEPLLNASWAMSPVTQVPDVNSEQWYNSSIASVSNLTACGISPLVNQTLSDSADVNYEAYEWASLSAIWSWATGEPRNLSSSTSNAAYMRCATMKTSTVGRWVLTDCTETHHAACRVGSQPYEWRVSNSSEGYSNGDSMCPPNTTFDTPRTGLENSYLFAELGRHVATHRESYDQDASLWVNLNSLGVAQCWVVGYNTNCPYTSGAAADENRLVVVPTVAAIIVFTVMRRFNFRGSHRGESRERKKRGGGQSEARQCLGLGRGPWATTTATKATVIQDAMQWYMGGVWLVSRRHVPDDDR</sequence>
<protein>
    <recommendedName>
        <fullName evidence="9">Maintenance of telomere capping protein 6</fullName>
    </recommendedName>
</protein>
<dbReference type="PROSITE" id="PS50041">
    <property type="entry name" value="C_TYPE_LECTIN_2"/>
    <property type="match status" value="1"/>
</dbReference>
<evidence type="ECO:0000256" key="6">
    <source>
        <dbReference type="ARBA" id="ARBA00023180"/>
    </source>
</evidence>
<comment type="caution">
    <text evidence="12">The sequence shown here is derived from an EMBL/GenBank/DDBJ whole genome shotgun (WGS) entry which is preliminary data.</text>
</comment>
<keyword evidence="5" id="KW-0472">Membrane</keyword>
<dbReference type="InterPro" id="IPR051008">
    <property type="entry name" value="Telomere_Capping_Maintenance"/>
</dbReference>
<organism evidence="12 13">
    <name type="scientific">Phyllosticta citribraziliensis</name>
    <dbReference type="NCBI Taxonomy" id="989973"/>
    <lineage>
        <taxon>Eukaryota</taxon>
        <taxon>Fungi</taxon>
        <taxon>Dikarya</taxon>
        <taxon>Ascomycota</taxon>
        <taxon>Pezizomycotina</taxon>
        <taxon>Dothideomycetes</taxon>
        <taxon>Dothideomycetes incertae sedis</taxon>
        <taxon>Botryosphaeriales</taxon>
        <taxon>Phyllostictaceae</taxon>
        <taxon>Phyllosticta</taxon>
    </lineage>
</organism>
<proteinExistence type="inferred from homology"/>
<evidence type="ECO:0000256" key="9">
    <source>
        <dbReference type="ARBA" id="ARBA00039865"/>
    </source>
</evidence>
<comment type="function">
    <text evidence="7">May be involved in telomere capping.</text>
</comment>
<feature type="domain" description="C-type lectin" evidence="11">
    <location>
        <begin position="421"/>
        <end position="488"/>
    </location>
</feature>
<dbReference type="Proteomes" id="UP001360953">
    <property type="component" value="Unassembled WGS sequence"/>
</dbReference>
<keyword evidence="3" id="KW-0732">Signal</keyword>
<evidence type="ECO:0000256" key="1">
    <source>
        <dbReference type="ARBA" id="ARBA00004479"/>
    </source>
</evidence>
<feature type="region of interest" description="Disordered" evidence="10">
    <location>
        <begin position="129"/>
        <end position="148"/>
    </location>
</feature>
<evidence type="ECO:0000256" key="8">
    <source>
        <dbReference type="ARBA" id="ARBA00038159"/>
    </source>
</evidence>
<keyword evidence="6" id="KW-0325">Glycoprotein</keyword>
<keyword evidence="4" id="KW-1133">Transmembrane helix</keyword>
<dbReference type="PANTHER" id="PTHR35518:SF2">
    <property type="entry name" value="MAINTENANCE OF TELOMERE CAPPING PROTEIN 6"/>
    <property type="match status" value="1"/>
</dbReference>
<gene>
    <name evidence="12" type="ORF">J3D65DRAFT_619061</name>
</gene>
<accession>A0ABR1LWM2</accession>
<dbReference type="PANTHER" id="PTHR35518">
    <property type="entry name" value="MAINTENANCE OF TELOMOERE CAPPING"/>
    <property type="match status" value="1"/>
</dbReference>
<keyword evidence="13" id="KW-1185">Reference proteome</keyword>
<evidence type="ECO:0000256" key="3">
    <source>
        <dbReference type="ARBA" id="ARBA00022729"/>
    </source>
</evidence>
<dbReference type="RefSeq" id="XP_066656835.1">
    <property type="nucleotide sequence ID" value="XM_066799705.1"/>
</dbReference>
<evidence type="ECO:0000256" key="2">
    <source>
        <dbReference type="ARBA" id="ARBA00022692"/>
    </source>
</evidence>
<evidence type="ECO:0000259" key="11">
    <source>
        <dbReference type="PROSITE" id="PS50041"/>
    </source>
</evidence>
<keyword evidence="2" id="KW-0812">Transmembrane</keyword>
<dbReference type="InterPro" id="IPR057530">
    <property type="entry name" value="TIM-barrel_MTC6"/>
</dbReference>
<name>A0ABR1LWM2_9PEZI</name>
<evidence type="ECO:0000256" key="4">
    <source>
        <dbReference type="ARBA" id="ARBA00022989"/>
    </source>
</evidence>
<reference evidence="12 13" key="1">
    <citation type="submission" date="2024-04" db="EMBL/GenBank/DDBJ databases">
        <title>Phyllosticta paracitricarpa is synonymous to the EU quarantine fungus P. citricarpa based on phylogenomic analyses.</title>
        <authorList>
            <consortium name="Lawrence Berkeley National Laboratory"/>
            <person name="Van ingen-buijs V.A."/>
            <person name="Van westerhoven A.C."/>
            <person name="Haridas S."/>
            <person name="Skiadas P."/>
            <person name="Martin F."/>
            <person name="Groenewald J.Z."/>
            <person name="Crous P.W."/>
            <person name="Seidl M.F."/>
        </authorList>
    </citation>
    <scope>NUCLEOTIDE SEQUENCE [LARGE SCALE GENOMIC DNA]</scope>
    <source>
        <strain evidence="12 13">CPC 17464</strain>
    </source>
</reference>
<comment type="similarity">
    <text evidence="8">Belongs to the MTC6 family.</text>
</comment>
<evidence type="ECO:0000256" key="10">
    <source>
        <dbReference type="SAM" id="MobiDB-lite"/>
    </source>
</evidence>
<dbReference type="InterPro" id="IPR001304">
    <property type="entry name" value="C-type_lectin-like"/>
</dbReference>
<feature type="region of interest" description="Disordered" evidence="10">
    <location>
        <begin position="608"/>
        <end position="630"/>
    </location>
</feature>